<dbReference type="InterPro" id="IPR038740">
    <property type="entry name" value="BioF2-like_GNAT_dom"/>
</dbReference>
<name>A0A7Y8CFJ8_9PSED</name>
<evidence type="ECO:0000313" key="3">
    <source>
        <dbReference type="Proteomes" id="UP000517547"/>
    </source>
</evidence>
<dbReference type="Pfam" id="PF13480">
    <property type="entry name" value="Acetyltransf_6"/>
    <property type="match status" value="1"/>
</dbReference>
<feature type="domain" description="BioF2-like acetyltransferase" evidence="1">
    <location>
        <begin position="192"/>
        <end position="321"/>
    </location>
</feature>
<dbReference type="InterPro" id="IPR016181">
    <property type="entry name" value="Acyl_CoA_acyltransferase"/>
</dbReference>
<dbReference type="EMBL" id="JACAQE010000009">
    <property type="protein sequence ID" value="NWC17275.1"/>
    <property type="molecule type" value="Genomic_DNA"/>
</dbReference>
<organism evidence="2 3">
    <name type="scientific">Pseudomonas gingeri</name>
    <dbReference type="NCBI Taxonomy" id="117681"/>
    <lineage>
        <taxon>Bacteria</taxon>
        <taxon>Pseudomonadati</taxon>
        <taxon>Pseudomonadota</taxon>
        <taxon>Gammaproteobacteria</taxon>
        <taxon>Pseudomonadales</taxon>
        <taxon>Pseudomonadaceae</taxon>
        <taxon>Pseudomonas</taxon>
    </lineage>
</organism>
<dbReference type="AlphaFoldDB" id="A0A7Y8CFJ8"/>
<keyword evidence="2" id="KW-0808">Transferase</keyword>
<proteinExistence type="predicted"/>
<sequence>MITAQAFSSIEAIERAAWNDCFPGALENWEYYLAVEKARIDDFEWRYLALFEDDRLLAVAPAFITRYKLDTTVQGTSKRITGWINRILPGVLEFPLYAIGSPVAERCSAGIASHVPVQRRQELLERLLILARDDAATLRIRLTAVKDAPSADDDWSASCKAAGFQKVLSLPSALLPIPFGSVDAYLGTLGKSTRKDLRRKLRAPGPRIEWRRNIDDVLPQIMRLYEATLERSETQFERLPADYFTSVLEHLDERAACVLYWIDEQLVAFNLILLDGERLIDKFFGHDPNQSREHNLYFRSWLANVEYCIREGIPLYECGQAGYASKIRLGCTFQGNNLFFHHRNWLINNVLRLVKLFIRPDRFDPAMAAAISET</sequence>
<dbReference type="RefSeq" id="WP_017126343.1">
    <property type="nucleotide sequence ID" value="NZ_JACAOR010000005.1"/>
</dbReference>
<reference evidence="2 3" key="1">
    <citation type="submission" date="2020-04" db="EMBL/GenBank/DDBJ databases">
        <title>Molecular characterization of pseudomonads from Agaricus bisporus reveal novel blotch 2 pathogens in Western Europe.</title>
        <authorList>
            <person name="Taparia T."/>
            <person name="Krijger M."/>
            <person name="Haynes E."/>
            <person name="Elpinstone J.G."/>
            <person name="Noble R."/>
            <person name="Van Der Wolf J."/>
        </authorList>
    </citation>
    <scope>NUCLEOTIDE SEQUENCE [LARGE SCALE GENOMIC DNA]</scope>
    <source>
        <strain evidence="2 3">IPO3738</strain>
    </source>
</reference>
<evidence type="ECO:0000259" key="1">
    <source>
        <dbReference type="Pfam" id="PF13480"/>
    </source>
</evidence>
<accession>A0A7Y8CFJ8</accession>
<evidence type="ECO:0000313" key="2">
    <source>
        <dbReference type="EMBL" id="NWC17275.1"/>
    </source>
</evidence>
<dbReference type="Gene3D" id="3.40.630.30">
    <property type="match status" value="1"/>
</dbReference>
<dbReference type="SUPFAM" id="SSF55729">
    <property type="entry name" value="Acyl-CoA N-acyltransferases (Nat)"/>
    <property type="match status" value="1"/>
</dbReference>
<dbReference type="Proteomes" id="UP000517547">
    <property type="component" value="Unassembled WGS sequence"/>
</dbReference>
<dbReference type="GO" id="GO:0016740">
    <property type="term" value="F:transferase activity"/>
    <property type="evidence" value="ECO:0007669"/>
    <property type="project" value="UniProtKB-KW"/>
</dbReference>
<dbReference type="GeneID" id="57660433"/>
<gene>
    <name evidence="2" type="ORF">HX845_26705</name>
</gene>
<comment type="caution">
    <text evidence="2">The sequence shown here is derived from an EMBL/GenBank/DDBJ whole genome shotgun (WGS) entry which is preliminary data.</text>
</comment>
<protein>
    <submittedName>
        <fullName evidence="2">GNAT family N-acetyltransferase</fullName>
    </submittedName>
</protein>